<dbReference type="InterPro" id="IPR036396">
    <property type="entry name" value="Cyt_P450_sf"/>
</dbReference>
<sequence>MATAEDTTSEELPAAALARPGFWGRPPAERDAVFAALRRSRLPQRVGTGAAAHWALVRHADVVAASRHPAMFLSGPGVTTPPPARWVRAVFGDSMVNMDDPAHARLRRIVARAFSPRLLAATEEAIHGVAARIVDDLARDGADDLMPAVATRMPVEVVCDLMGVPDAERAGIVAQVDRTTEGTGSRRRMRIPGRSLMALAGLHRVMARVARERRLQPRDDLVSALVAADIDGRGLTRRELGAFFSLLLVAGVETTRNAIGHGLVLLSEHPDQRAVLLDDLDTVLPTAVDEIVRVATPIIQFRRTLAADHELGGRAMARGDSVVLYYVSANRDEDVFTDPGRVDLRRSPNPHVGFGGGGPHYCLGAHLARQEMTALYGALLRRFPDLRTASPTYSPSGFDHRIARLPLEAPLP</sequence>
<dbReference type="GO" id="GO:0005506">
    <property type="term" value="F:iron ion binding"/>
    <property type="evidence" value="ECO:0007669"/>
    <property type="project" value="InterPro"/>
</dbReference>
<feature type="region of interest" description="Disordered" evidence="7">
    <location>
        <begin position="1"/>
        <end position="20"/>
    </location>
</feature>
<keyword evidence="5" id="KW-0408">Iron</keyword>
<dbReference type="AlphaFoldDB" id="A0A2U1EXD2"/>
<dbReference type="RefSeq" id="WP_116710574.1">
    <property type="nucleotide sequence ID" value="NZ_QEKW01000017.1"/>
</dbReference>
<dbReference type="PANTHER" id="PTHR46696">
    <property type="entry name" value="P450, PUTATIVE (EUROFUNG)-RELATED"/>
    <property type="match status" value="1"/>
</dbReference>
<reference evidence="8 9" key="1">
    <citation type="submission" date="2018-04" db="EMBL/GenBank/DDBJ databases">
        <title>Genomic Encyclopedia of Type Strains, Phase IV (KMG-IV): sequencing the most valuable type-strain genomes for metagenomic binning, comparative biology and taxonomic classification.</title>
        <authorList>
            <person name="Goeker M."/>
        </authorList>
    </citation>
    <scope>NUCLEOTIDE SEQUENCE [LARGE SCALE GENOMIC DNA]</scope>
    <source>
        <strain evidence="8 9">DSM 45771</strain>
    </source>
</reference>
<comment type="similarity">
    <text evidence="1">Belongs to the cytochrome P450 family.</text>
</comment>
<evidence type="ECO:0000256" key="6">
    <source>
        <dbReference type="ARBA" id="ARBA00023033"/>
    </source>
</evidence>
<dbReference type="PANTHER" id="PTHR46696:SF4">
    <property type="entry name" value="BIOTIN BIOSYNTHESIS CYTOCHROME P450"/>
    <property type="match status" value="1"/>
</dbReference>
<dbReference type="GO" id="GO:0006707">
    <property type="term" value="P:cholesterol catabolic process"/>
    <property type="evidence" value="ECO:0007669"/>
    <property type="project" value="TreeGrafter"/>
</dbReference>
<evidence type="ECO:0000313" key="8">
    <source>
        <dbReference type="EMBL" id="PVZ04582.1"/>
    </source>
</evidence>
<evidence type="ECO:0000256" key="4">
    <source>
        <dbReference type="ARBA" id="ARBA00023002"/>
    </source>
</evidence>
<dbReference type="PRINTS" id="PR00359">
    <property type="entry name" value="BP450"/>
</dbReference>
<keyword evidence="4" id="KW-0560">Oxidoreductase</keyword>
<dbReference type="GO" id="GO:0020037">
    <property type="term" value="F:heme binding"/>
    <property type="evidence" value="ECO:0007669"/>
    <property type="project" value="InterPro"/>
</dbReference>
<dbReference type="Proteomes" id="UP000245639">
    <property type="component" value="Unassembled WGS sequence"/>
</dbReference>
<accession>A0A2U1EXD2</accession>
<dbReference type="EMBL" id="QEKW01000017">
    <property type="protein sequence ID" value="PVZ04582.1"/>
    <property type="molecule type" value="Genomic_DNA"/>
</dbReference>
<dbReference type="GO" id="GO:0008395">
    <property type="term" value="F:steroid hydroxylase activity"/>
    <property type="evidence" value="ECO:0007669"/>
    <property type="project" value="TreeGrafter"/>
</dbReference>
<comment type="caution">
    <text evidence="8">The sequence shown here is derived from an EMBL/GenBank/DDBJ whole genome shotgun (WGS) entry which is preliminary data.</text>
</comment>
<dbReference type="InterPro" id="IPR002397">
    <property type="entry name" value="Cyt_P450_B"/>
</dbReference>
<evidence type="ECO:0000313" key="9">
    <source>
        <dbReference type="Proteomes" id="UP000245639"/>
    </source>
</evidence>
<evidence type="ECO:0000256" key="7">
    <source>
        <dbReference type="SAM" id="MobiDB-lite"/>
    </source>
</evidence>
<dbReference type="SUPFAM" id="SSF48264">
    <property type="entry name" value="Cytochrome P450"/>
    <property type="match status" value="1"/>
</dbReference>
<keyword evidence="9" id="KW-1185">Reference proteome</keyword>
<dbReference type="InterPro" id="IPR001128">
    <property type="entry name" value="Cyt_P450"/>
</dbReference>
<proteinExistence type="inferred from homology"/>
<evidence type="ECO:0000256" key="2">
    <source>
        <dbReference type="ARBA" id="ARBA00022617"/>
    </source>
</evidence>
<gene>
    <name evidence="8" type="ORF">C8D89_11735</name>
</gene>
<evidence type="ECO:0000256" key="1">
    <source>
        <dbReference type="ARBA" id="ARBA00010617"/>
    </source>
</evidence>
<dbReference type="GO" id="GO:0036199">
    <property type="term" value="F:cholest-4-en-3-one 26-monooxygenase activity"/>
    <property type="evidence" value="ECO:0007669"/>
    <property type="project" value="TreeGrafter"/>
</dbReference>
<dbReference type="OrthoDB" id="5241086at2"/>
<keyword evidence="2" id="KW-0349">Heme</keyword>
<keyword evidence="6" id="KW-0503">Monooxygenase</keyword>
<dbReference type="Gene3D" id="1.10.630.10">
    <property type="entry name" value="Cytochrome P450"/>
    <property type="match status" value="1"/>
</dbReference>
<name>A0A2U1EXD2_9PSEU</name>
<dbReference type="FunFam" id="1.10.630.10:FF:000018">
    <property type="entry name" value="Cytochrome P450 monooxygenase"/>
    <property type="match status" value="1"/>
</dbReference>
<organism evidence="8 9">
    <name type="scientific">Actinomycetospora cinnamomea</name>
    <dbReference type="NCBI Taxonomy" id="663609"/>
    <lineage>
        <taxon>Bacteria</taxon>
        <taxon>Bacillati</taxon>
        <taxon>Actinomycetota</taxon>
        <taxon>Actinomycetes</taxon>
        <taxon>Pseudonocardiales</taxon>
        <taxon>Pseudonocardiaceae</taxon>
        <taxon>Actinomycetospora</taxon>
    </lineage>
</organism>
<evidence type="ECO:0000256" key="5">
    <source>
        <dbReference type="ARBA" id="ARBA00023004"/>
    </source>
</evidence>
<keyword evidence="3" id="KW-0479">Metal-binding</keyword>
<dbReference type="Pfam" id="PF00067">
    <property type="entry name" value="p450"/>
    <property type="match status" value="1"/>
</dbReference>
<evidence type="ECO:0000256" key="3">
    <source>
        <dbReference type="ARBA" id="ARBA00022723"/>
    </source>
</evidence>
<protein>
    <submittedName>
        <fullName evidence="8">Cytochrome P450</fullName>
    </submittedName>
</protein>